<evidence type="ECO:0000313" key="2">
    <source>
        <dbReference type="Proteomes" id="UP000635983"/>
    </source>
</evidence>
<evidence type="ECO:0000313" key="1">
    <source>
        <dbReference type="EMBL" id="GGJ92135.1"/>
    </source>
</evidence>
<reference evidence="1" key="1">
    <citation type="journal article" date="2014" name="Int. J. Syst. Evol. Microbiol.">
        <title>Complete genome sequence of Corynebacterium casei LMG S-19264T (=DSM 44701T), isolated from a smear-ripened cheese.</title>
        <authorList>
            <consortium name="US DOE Joint Genome Institute (JGI-PGF)"/>
            <person name="Walter F."/>
            <person name="Albersmeier A."/>
            <person name="Kalinowski J."/>
            <person name="Ruckert C."/>
        </authorList>
    </citation>
    <scope>NUCLEOTIDE SEQUENCE</scope>
    <source>
        <strain evidence="1">JCM 30078</strain>
    </source>
</reference>
<protein>
    <submittedName>
        <fullName evidence="1">Uncharacterized protein</fullName>
    </submittedName>
</protein>
<dbReference type="RefSeq" id="WP_188982798.1">
    <property type="nucleotide sequence ID" value="NZ_BMPO01000003.1"/>
</dbReference>
<dbReference type="Proteomes" id="UP000635983">
    <property type="component" value="Unassembled WGS sequence"/>
</dbReference>
<keyword evidence="2" id="KW-1185">Reference proteome</keyword>
<sequence length="97" mass="11107">MIAQRYTYEINYRYLDAPRMVVVEAQTARFQEGSAARHLMHVHGGDASFEAAALQNSELLEDERVALDEADRLGIREISVKRLADEDTHRHDTQVTH</sequence>
<comment type="caution">
    <text evidence="1">The sequence shown here is derived from an EMBL/GenBank/DDBJ whole genome shotgun (WGS) entry which is preliminary data.</text>
</comment>
<reference evidence="1" key="2">
    <citation type="submission" date="2020-09" db="EMBL/GenBank/DDBJ databases">
        <authorList>
            <person name="Sun Q."/>
            <person name="Ohkuma M."/>
        </authorList>
    </citation>
    <scope>NUCLEOTIDE SEQUENCE</scope>
    <source>
        <strain evidence="1">JCM 30078</strain>
    </source>
</reference>
<dbReference type="EMBL" id="BMPO01000003">
    <property type="protein sequence ID" value="GGJ92135.1"/>
    <property type="molecule type" value="Genomic_DNA"/>
</dbReference>
<organism evidence="1 2">
    <name type="scientific">Pseudomonas matsuisoli</name>
    <dbReference type="NCBI Taxonomy" id="1515666"/>
    <lineage>
        <taxon>Bacteria</taxon>
        <taxon>Pseudomonadati</taxon>
        <taxon>Pseudomonadota</taxon>
        <taxon>Gammaproteobacteria</taxon>
        <taxon>Pseudomonadales</taxon>
        <taxon>Pseudomonadaceae</taxon>
        <taxon>Pseudomonas</taxon>
    </lineage>
</organism>
<dbReference type="AlphaFoldDB" id="A0A917PTQ1"/>
<accession>A0A917PTQ1</accession>
<gene>
    <name evidence="1" type="ORF">GCM10009304_17400</name>
</gene>
<proteinExistence type="predicted"/>
<name>A0A917PTQ1_9PSED</name>